<name>A0A0J8R8T9_COCIT</name>
<reference evidence="2" key="1">
    <citation type="journal article" date="2010" name="Genome Res.">
        <title>Population genomic sequencing of Coccidioides fungi reveals recent hybridization and transposon control.</title>
        <authorList>
            <person name="Neafsey D.E."/>
            <person name="Barker B.M."/>
            <person name="Sharpton T.J."/>
            <person name="Stajich J.E."/>
            <person name="Park D.J."/>
            <person name="Whiston E."/>
            <person name="Hung C.-Y."/>
            <person name="McMahan C."/>
            <person name="White J."/>
            <person name="Sykes S."/>
            <person name="Heiman D."/>
            <person name="Young S."/>
            <person name="Zeng Q."/>
            <person name="Abouelleil A."/>
            <person name="Aftuck L."/>
            <person name="Bessette D."/>
            <person name="Brown A."/>
            <person name="FitzGerald M."/>
            <person name="Lui A."/>
            <person name="Macdonald J.P."/>
            <person name="Priest M."/>
            <person name="Orbach M.J."/>
            <person name="Galgiani J.N."/>
            <person name="Kirkland T.N."/>
            <person name="Cole G.T."/>
            <person name="Birren B.W."/>
            <person name="Henn M.R."/>
            <person name="Taylor J.W."/>
            <person name="Rounsley S.D."/>
        </authorList>
    </citation>
    <scope>NUCLEOTIDE SEQUENCE [LARGE SCALE GENOMIC DNA]</scope>
    <source>
        <strain evidence="2">RMSCC 3703</strain>
    </source>
</reference>
<dbReference type="EMBL" id="DS268193">
    <property type="protein sequence ID" value="KMU80860.1"/>
    <property type="molecule type" value="Genomic_DNA"/>
</dbReference>
<proteinExistence type="predicted"/>
<dbReference type="Proteomes" id="UP000054559">
    <property type="component" value="Unassembled WGS sequence"/>
</dbReference>
<gene>
    <name evidence="1" type="ORF">CISG_08531</name>
</gene>
<protein>
    <submittedName>
        <fullName evidence="1">Uncharacterized protein</fullName>
    </submittedName>
</protein>
<evidence type="ECO:0000313" key="2">
    <source>
        <dbReference type="Proteomes" id="UP000054559"/>
    </source>
</evidence>
<accession>A0A0J8R8T9</accession>
<dbReference type="AlphaFoldDB" id="A0A0J8R8T9"/>
<sequence length="135" mass="14851">MSEPAAIRDCLPAEVFASLYVTYLTYYPVCSMPEGHMVTCGILTAPGGFFRGPGTAPKKDVRQHLAMVPNSPAIWPIRVPSGLPADPARSPCAQTTKGYDLRLWVSALWRTSFSGLRRARWHLMYGALDPDSVLK</sequence>
<organism evidence="1 2">
    <name type="scientific">Coccidioides immitis RMSCC 3703</name>
    <dbReference type="NCBI Taxonomy" id="454286"/>
    <lineage>
        <taxon>Eukaryota</taxon>
        <taxon>Fungi</taxon>
        <taxon>Dikarya</taxon>
        <taxon>Ascomycota</taxon>
        <taxon>Pezizomycotina</taxon>
        <taxon>Eurotiomycetes</taxon>
        <taxon>Eurotiomycetidae</taxon>
        <taxon>Onygenales</taxon>
        <taxon>Onygenaceae</taxon>
        <taxon>Coccidioides</taxon>
    </lineage>
</organism>
<evidence type="ECO:0000313" key="1">
    <source>
        <dbReference type="EMBL" id="KMU80860.1"/>
    </source>
</evidence>